<keyword evidence="6" id="KW-1015">Disulfide bond</keyword>
<gene>
    <name evidence="9" type="ORF">METZ01_LOCUS109536</name>
</gene>
<dbReference type="AlphaFoldDB" id="A0A381WWG9"/>
<dbReference type="SUPFAM" id="SSF51905">
    <property type="entry name" value="FAD/NAD(P)-binding domain"/>
    <property type="match status" value="1"/>
</dbReference>
<evidence type="ECO:0000256" key="4">
    <source>
        <dbReference type="ARBA" id="ARBA00022827"/>
    </source>
</evidence>
<dbReference type="EMBL" id="UINC01013068">
    <property type="protein sequence ID" value="SVA56682.1"/>
    <property type="molecule type" value="Genomic_DNA"/>
</dbReference>
<evidence type="ECO:0000256" key="7">
    <source>
        <dbReference type="ARBA" id="ARBA00023284"/>
    </source>
</evidence>
<reference evidence="9" key="1">
    <citation type="submission" date="2018-05" db="EMBL/GenBank/DDBJ databases">
        <authorList>
            <person name="Lanie J.A."/>
            <person name="Ng W.-L."/>
            <person name="Kazmierczak K.M."/>
            <person name="Andrzejewski T.M."/>
            <person name="Davidsen T.M."/>
            <person name="Wayne K.J."/>
            <person name="Tettelin H."/>
            <person name="Glass J.I."/>
            <person name="Rusch D."/>
            <person name="Podicherti R."/>
            <person name="Tsui H.-C.T."/>
            <person name="Winkler M.E."/>
        </authorList>
    </citation>
    <scope>NUCLEOTIDE SEQUENCE</scope>
</reference>
<keyword evidence="7" id="KW-0676">Redox-active center</keyword>
<evidence type="ECO:0000259" key="8">
    <source>
        <dbReference type="Pfam" id="PF07992"/>
    </source>
</evidence>
<dbReference type="PANTHER" id="PTHR42737">
    <property type="entry name" value="GLUTATHIONE REDUCTASE"/>
    <property type="match status" value="1"/>
</dbReference>
<name>A0A381WWG9_9ZZZZ</name>
<evidence type="ECO:0000256" key="2">
    <source>
        <dbReference type="ARBA" id="ARBA00007532"/>
    </source>
</evidence>
<keyword evidence="5" id="KW-0560">Oxidoreductase</keyword>
<evidence type="ECO:0000256" key="5">
    <source>
        <dbReference type="ARBA" id="ARBA00023002"/>
    </source>
</evidence>
<dbReference type="InterPro" id="IPR036188">
    <property type="entry name" value="FAD/NAD-bd_sf"/>
</dbReference>
<dbReference type="GO" id="GO:0045454">
    <property type="term" value="P:cell redox homeostasis"/>
    <property type="evidence" value="ECO:0007669"/>
    <property type="project" value="InterPro"/>
</dbReference>
<dbReference type="InterPro" id="IPR046952">
    <property type="entry name" value="GSHR/TRXR-like"/>
</dbReference>
<keyword evidence="4" id="KW-0274">FAD</keyword>
<accession>A0A381WWG9</accession>
<dbReference type="PRINTS" id="PR00411">
    <property type="entry name" value="PNDRDTASEI"/>
</dbReference>
<feature type="non-terminal residue" evidence="9">
    <location>
        <position position="202"/>
    </location>
</feature>
<dbReference type="GO" id="GO:0050660">
    <property type="term" value="F:flavin adenine dinucleotide binding"/>
    <property type="evidence" value="ECO:0007669"/>
    <property type="project" value="InterPro"/>
</dbReference>
<dbReference type="PANTHER" id="PTHR42737:SF2">
    <property type="entry name" value="GLUTATHIONE REDUCTASE"/>
    <property type="match status" value="1"/>
</dbReference>
<dbReference type="PROSITE" id="PS00076">
    <property type="entry name" value="PYRIDINE_REDOX_1"/>
    <property type="match status" value="1"/>
</dbReference>
<dbReference type="InterPro" id="IPR023753">
    <property type="entry name" value="FAD/NAD-binding_dom"/>
</dbReference>
<dbReference type="Pfam" id="PF07992">
    <property type="entry name" value="Pyr_redox_2"/>
    <property type="match status" value="1"/>
</dbReference>
<evidence type="ECO:0000256" key="6">
    <source>
        <dbReference type="ARBA" id="ARBA00023157"/>
    </source>
</evidence>
<dbReference type="GO" id="GO:0004362">
    <property type="term" value="F:glutathione-disulfide reductase (NADPH) activity"/>
    <property type="evidence" value="ECO:0007669"/>
    <property type="project" value="TreeGrafter"/>
</dbReference>
<sequence length="202" mass="21602">MTERYDFLVIGGGSGGIAAARRAADHGARTALIEAHRLGGTCVNVGCVPKKVMWNTAHIAEVIRQAPDYGFAIASNNFDWPTITKARDGYVQRLNGIYKKNLDTSGVSLYTGWASFQAPQTVRVGDHQLQADHILIATGGRPTVPDIPGARLGITSDGFFELDHQPQSALVIGAGYIATELAGVLNSLGTEVTMLLRKKTLL</sequence>
<dbReference type="Gene3D" id="3.50.50.60">
    <property type="entry name" value="FAD/NAD(P)-binding domain"/>
    <property type="match status" value="1"/>
</dbReference>
<protein>
    <recommendedName>
        <fullName evidence="8">FAD/NAD(P)-binding domain-containing protein</fullName>
    </recommendedName>
</protein>
<dbReference type="GO" id="GO:0006749">
    <property type="term" value="P:glutathione metabolic process"/>
    <property type="evidence" value="ECO:0007669"/>
    <property type="project" value="TreeGrafter"/>
</dbReference>
<dbReference type="PRINTS" id="PR00368">
    <property type="entry name" value="FADPNR"/>
</dbReference>
<dbReference type="GO" id="GO:0005739">
    <property type="term" value="C:mitochondrion"/>
    <property type="evidence" value="ECO:0007669"/>
    <property type="project" value="TreeGrafter"/>
</dbReference>
<organism evidence="9">
    <name type="scientific">marine metagenome</name>
    <dbReference type="NCBI Taxonomy" id="408172"/>
    <lineage>
        <taxon>unclassified sequences</taxon>
        <taxon>metagenomes</taxon>
        <taxon>ecological metagenomes</taxon>
    </lineage>
</organism>
<dbReference type="GO" id="GO:0005829">
    <property type="term" value="C:cytosol"/>
    <property type="evidence" value="ECO:0007669"/>
    <property type="project" value="TreeGrafter"/>
</dbReference>
<proteinExistence type="inferred from homology"/>
<comment type="similarity">
    <text evidence="2">Belongs to the class-I pyridine nucleotide-disulfide oxidoreductase family.</text>
</comment>
<dbReference type="GO" id="GO:0034599">
    <property type="term" value="P:cellular response to oxidative stress"/>
    <property type="evidence" value="ECO:0007669"/>
    <property type="project" value="TreeGrafter"/>
</dbReference>
<evidence type="ECO:0000256" key="3">
    <source>
        <dbReference type="ARBA" id="ARBA00022630"/>
    </source>
</evidence>
<evidence type="ECO:0000256" key="1">
    <source>
        <dbReference type="ARBA" id="ARBA00001974"/>
    </source>
</evidence>
<evidence type="ECO:0000313" key="9">
    <source>
        <dbReference type="EMBL" id="SVA56682.1"/>
    </source>
</evidence>
<feature type="domain" description="FAD/NAD(P)-binding" evidence="8">
    <location>
        <begin position="5"/>
        <end position="202"/>
    </location>
</feature>
<comment type="cofactor">
    <cofactor evidence="1">
        <name>FAD</name>
        <dbReference type="ChEBI" id="CHEBI:57692"/>
    </cofactor>
</comment>
<dbReference type="InterPro" id="IPR012999">
    <property type="entry name" value="Pyr_OxRdtase_I_AS"/>
</dbReference>
<keyword evidence="3" id="KW-0285">Flavoprotein</keyword>